<reference evidence="1" key="2">
    <citation type="journal article" date="2015" name="Fish Shellfish Immunol.">
        <title>Early steps in the European eel (Anguilla anguilla)-Vibrio vulnificus interaction in the gills: Role of the RtxA13 toxin.</title>
        <authorList>
            <person name="Callol A."/>
            <person name="Pajuelo D."/>
            <person name="Ebbesson L."/>
            <person name="Teles M."/>
            <person name="MacKenzie S."/>
            <person name="Amaro C."/>
        </authorList>
    </citation>
    <scope>NUCLEOTIDE SEQUENCE</scope>
</reference>
<name>A0A0E9U2S2_ANGAN</name>
<protein>
    <submittedName>
        <fullName evidence="1">Uncharacterized protein</fullName>
    </submittedName>
</protein>
<reference evidence="1" key="1">
    <citation type="submission" date="2014-11" db="EMBL/GenBank/DDBJ databases">
        <authorList>
            <person name="Amaro Gonzalez C."/>
        </authorList>
    </citation>
    <scope>NUCLEOTIDE SEQUENCE</scope>
</reference>
<accession>A0A0E9U2S2</accession>
<dbReference type="EMBL" id="GBXM01049097">
    <property type="protein sequence ID" value="JAH59480.1"/>
    <property type="molecule type" value="Transcribed_RNA"/>
</dbReference>
<proteinExistence type="predicted"/>
<evidence type="ECO:0000313" key="1">
    <source>
        <dbReference type="EMBL" id="JAH59480.1"/>
    </source>
</evidence>
<sequence>MVLAHLALCRPNLMNISGSTAALQTYMDDFG</sequence>
<dbReference type="AlphaFoldDB" id="A0A0E9U2S2"/>
<organism evidence="1">
    <name type="scientific">Anguilla anguilla</name>
    <name type="common">European freshwater eel</name>
    <name type="synonym">Muraena anguilla</name>
    <dbReference type="NCBI Taxonomy" id="7936"/>
    <lineage>
        <taxon>Eukaryota</taxon>
        <taxon>Metazoa</taxon>
        <taxon>Chordata</taxon>
        <taxon>Craniata</taxon>
        <taxon>Vertebrata</taxon>
        <taxon>Euteleostomi</taxon>
        <taxon>Actinopterygii</taxon>
        <taxon>Neopterygii</taxon>
        <taxon>Teleostei</taxon>
        <taxon>Anguilliformes</taxon>
        <taxon>Anguillidae</taxon>
        <taxon>Anguilla</taxon>
    </lineage>
</organism>